<dbReference type="RefSeq" id="WP_117321182.1">
    <property type="nucleotide sequence ID" value="NZ_QVTD01000003.1"/>
</dbReference>
<dbReference type="Proteomes" id="UP000262939">
    <property type="component" value="Unassembled WGS sequence"/>
</dbReference>
<dbReference type="PROSITE" id="PS00737">
    <property type="entry name" value="THIOLASE_2"/>
    <property type="match status" value="1"/>
</dbReference>
<dbReference type="NCBIfam" id="TIGR01930">
    <property type="entry name" value="AcCoA-C-Actrans"/>
    <property type="match status" value="1"/>
</dbReference>
<dbReference type="InterPro" id="IPR016039">
    <property type="entry name" value="Thiolase-like"/>
</dbReference>
<dbReference type="Pfam" id="PF00108">
    <property type="entry name" value="Thiolase_N"/>
    <property type="match status" value="1"/>
</dbReference>
<dbReference type="EMBL" id="QVTD01000003">
    <property type="protein sequence ID" value="RFU65006.1"/>
    <property type="molecule type" value="Genomic_DNA"/>
</dbReference>
<dbReference type="OrthoDB" id="9764892at2"/>
<dbReference type="InterPro" id="IPR020613">
    <property type="entry name" value="Thiolase_CS"/>
</dbReference>
<keyword evidence="2 5" id="KW-0808">Transferase</keyword>
<dbReference type="SUPFAM" id="SSF53901">
    <property type="entry name" value="Thiolase-like"/>
    <property type="match status" value="2"/>
</dbReference>
<name>A0A372LHB2_9BACI</name>
<feature type="active site" description="Acyl-thioester intermediate" evidence="4">
    <location>
        <position position="89"/>
    </location>
</feature>
<evidence type="ECO:0000259" key="6">
    <source>
        <dbReference type="Pfam" id="PF00108"/>
    </source>
</evidence>
<dbReference type="PANTHER" id="PTHR43365:SF1">
    <property type="entry name" value="ACETYL-COA C-ACYLTRANSFERASE"/>
    <property type="match status" value="1"/>
</dbReference>
<evidence type="ECO:0000256" key="3">
    <source>
        <dbReference type="ARBA" id="ARBA00023315"/>
    </source>
</evidence>
<comment type="similarity">
    <text evidence="1 5">Belongs to the thiolase-like superfamily. Thiolase family.</text>
</comment>
<sequence length="382" mass="40883">MLEAVIIDAVRTPIGRRNGMLSGLRPDDMASEVLKEIINRTGVSPELIDDIIMGCVSQVGEQAGDIARLAGLIAGFPISVPGTTIDRQCGSSQQAIHFAAQAIISGDMDIVLAAGVESMSRVPMFSNLAGTGFSESLTAKYEMHHQGIAAERIAEIWGLSREQLDEYSLESHEKAITAQKEGRFDREIMPLKVRLPEGETKIIKQDSGPRQDTTIEKLGQLKPSFIENGKIHAGNSSQISDGAAAALIMSNKKAKELGISPRFRIVNRTVVGSDPSIIFTGPIIGTNKALVKAGLNIDNIDIFEINEAFAPAPLIWLQETGADPKKLNPNGGAIALGHPLGATGVRILSTMMSELDRIGGRFGLIGMCESHGMANVTIIERL</sequence>
<dbReference type="Gene3D" id="3.40.47.10">
    <property type="match status" value="2"/>
</dbReference>
<evidence type="ECO:0000313" key="9">
    <source>
        <dbReference type="Proteomes" id="UP000262939"/>
    </source>
</evidence>
<feature type="domain" description="Thiolase C-terminal" evidence="7">
    <location>
        <begin position="262"/>
        <end position="381"/>
    </location>
</feature>
<evidence type="ECO:0000313" key="8">
    <source>
        <dbReference type="EMBL" id="RFU65006.1"/>
    </source>
</evidence>
<feature type="active site" description="Proton acceptor" evidence="4">
    <location>
        <position position="368"/>
    </location>
</feature>
<dbReference type="AlphaFoldDB" id="A0A372LHB2"/>
<gene>
    <name evidence="8" type="ORF">D0466_03585</name>
</gene>
<evidence type="ECO:0000256" key="4">
    <source>
        <dbReference type="PIRSR" id="PIRSR000429-1"/>
    </source>
</evidence>
<evidence type="ECO:0000256" key="1">
    <source>
        <dbReference type="ARBA" id="ARBA00010982"/>
    </source>
</evidence>
<dbReference type="InterPro" id="IPR020616">
    <property type="entry name" value="Thiolase_N"/>
</dbReference>
<dbReference type="InterPro" id="IPR002155">
    <property type="entry name" value="Thiolase"/>
</dbReference>
<keyword evidence="3 5" id="KW-0012">Acyltransferase</keyword>
<dbReference type="InterPro" id="IPR020617">
    <property type="entry name" value="Thiolase_C"/>
</dbReference>
<proteinExistence type="inferred from homology"/>
<keyword evidence="9" id="KW-1185">Reference proteome</keyword>
<dbReference type="Pfam" id="PF02803">
    <property type="entry name" value="Thiolase_C"/>
    <property type="match status" value="1"/>
</dbReference>
<dbReference type="CDD" id="cd00751">
    <property type="entry name" value="thiolase"/>
    <property type="match status" value="1"/>
</dbReference>
<dbReference type="PIRSF" id="PIRSF000429">
    <property type="entry name" value="Ac-CoA_Ac_transf"/>
    <property type="match status" value="1"/>
</dbReference>
<evidence type="ECO:0000259" key="7">
    <source>
        <dbReference type="Pfam" id="PF02803"/>
    </source>
</evidence>
<reference evidence="8 9" key="1">
    <citation type="submission" date="2018-08" db="EMBL/GenBank/DDBJ databases">
        <title>Bacillus chawlae sp. nov., Bacillus glennii sp. nov., and Bacillus saganii sp. nov. Isolated from the Vehicle Assembly Building at Kennedy Space Center where the Viking Spacecraft were Assembled.</title>
        <authorList>
            <person name="Seuylemezian A."/>
            <person name="Vaishampayan P."/>
        </authorList>
    </citation>
    <scope>NUCLEOTIDE SEQUENCE [LARGE SCALE GENOMIC DNA]</scope>
    <source>
        <strain evidence="8 9">V44-8</strain>
    </source>
</reference>
<comment type="caution">
    <text evidence="8">The sequence shown here is derived from an EMBL/GenBank/DDBJ whole genome shotgun (WGS) entry which is preliminary data.</text>
</comment>
<organism evidence="8 9">
    <name type="scientific">Peribacillus glennii</name>
    <dbReference type="NCBI Taxonomy" id="2303991"/>
    <lineage>
        <taxon>Bacteria</taxon>
        <taxon>Bacillati</taxon>
        <taxon>Bacillota</taxon>
        <taxon>Bacilli</taxon>
        <taxon>Bacillales</taxon>
        <taxon>Bacillaceae</taxon>
        <taxon>Peribacillus</taxon>
    </lineage>
</organism>
<feature type="active site" description="Proton acceptor" evidence="4">
    <location>
        <position position="338"/>
    </location>
</feature>
<protein>
    <submittedName>
        <fullName evidence="8">Thiolase family protein</fullName>
    </submittedName>
</protein>
<dbReference type="FunFam" id="3.40.47.10:FF:000010">
    <property type="entry name" value="Acetyl-CoA acetyltransferase (Thiolase)"/>
    <property type="match status" value="1"/>
</dbReference>
<evidence type="ECO:0000256" key="2">
    <source>
        <dbReference type="ARBA" id="ARBA00022679"/>
    </source>
</evidence>
<dbReference type="PANTHER" id="PTHR43365">
    <property type="entry name" value="BLR7806 PROTEIN"/>
    <property type="match status" value="1"/>
</dbReference>
<feature type="domain" description="Thiolase N-terminal" evidence="6">
    <location>
        <begin position="5"/>
        <end position="251"/>
    </location>
</feature>
<evidence type="ECO:0000256" key="5">
    <source>
        <dbReference type="RuleBase" id="RU003557"/>
    </source>
</evidence>
<dbReference type="GO" id="GO:0003988">
    <property type="term" value="F:acetyl-CoA C-acyltransferase activity"/>
    <property type="evidence" value="ECO:0007669"/>
    <property type="project" value="UniProtKB-ARBA"/>
</dbReference>
<accession>A0A372LHB2</accession>